<evidence type="ECO:0000313" key="6">
    <source>
        <dbReference type="Proteomes" id="UP000235371"/>
    </source>
</evidence>
<evidence type="ECO:0000256" key="1">
    <source>
        <dbReference type="ARBA" id="ARBA00007447"/>
    </source>
</evidence>
<dbReference type="STRING" id="1095630.A0A2J6TCH8"/>
<keyword evidence="5" id="KW-0378">Hydrolase</keyword>
<keyword evidence="3" id="KW-0812">Transmembrane</keyword>
<dbReference type="OrthoDB" id="4074350at2759"/>
<dbReference type="GO" id="GO:0006508">
    <property type="term" value="P:proteolysis"/>
    <property type="evidence" value="ECO:0007669"/>
    <property type="project" value="UniProtKB-KW"/>
</dbReference>
<dbReference type="PANTHER" id="PTHR47966:SF51">
    <property type="entry name" value="BETA-SITE APP-CLEAVING ENZYME, ISOFORM A-RELATED"/>
    <property type="match status" value="1"/>
</dbReference>
<dbReference type="Gene3D" id="2.40.70.10">
    <property type="entry name" value="Acid Proteases"/>
    <property type="match status" value="2"/>
</dbReference>
<evidence type="ECO:0000256" key="2">
    <source>
        <dbReference type="SAM" id="MobiDB-lite"/>
    </source>
</evidence>
<dbReference type="Proteomes" id="UP000235371">
    <property type="component" value="Unassembled WGS sequence"/>
</dbReference>
<dbReference type="EMBL" id="KZ613788">
    <property type="protein sequence ID" value="PMD60682.1"/>
    <property type="molecule type" value="Genomic_DNA"/>
</dbReference>
<reference evidence="5 6" key="1">
    <citation type="submission" date="2016-04" db="EMBL/GenBank/DDBJ databases">
        <title>A degradative enzymes factory behind the ericoid mycorrhizal symbiosis.</title>
        <authorList>
            <consortium name="DOE Joint Genome Institute"/>
            <person name="Martino E."/>
            <person name="Morin E."/>
            <person name="Grelet G."/>
            <person name="Kuo A."/>
            <person name="Kohler A."/>
            <person name="Daghino S."/>
            <person name="Barry K."/>
            <person name="Choi C."/>
            <person name="Cichocki N."/>
            <person name="Clum A."/>
            <person name="Copeland A."/>
            <person name="Hainaut M."/>
            <person name="Haridas S."/>
            <person name="Labutti K."/>
            <person name="Lindquist E."/>
            <person name="Lipzen A."/>
            <person name="Khouja H.-R."/>
            <person name="Murat C."/>
            <person name="Ohm R."/>
            <person name="Olson A."/>
            <person name="Spatafora J."/>
            <person name="Veneault-Fourrey C."/>
            <person name="Henrissat B."/>
            <person name="Grigoriev I."/>
            <person name="Martin F."/>
            <person name="Perotto S."/>
        </authorList>
    </citation>
    <scope>NUCLEOTIDE SEQUENCE [LARGE SCALE GENOMIC DNA]</scope>
    <source>
        <strain evidence="5 6">E</strain>
    </source>
</reference>
<protein>
    <submittedName>
        <fullName evidence="5">Acid protease</fullName>
    </submittedName>
</protein>
<feature type="non-terminal residue" evidence="5">
    <location>
        <position position="1"/>
    </location>
</feature>
<dbReference type="GO" id="GO:0004190">
    <property type="term" value="F:aspartic-type endopeptidase activity"/>
    <property type="evidence" value="ECO:0007669"/>
    <property type="project" value="InterPro"/>
</dbReference>
<dbReference type="CDD" id="cd05471">
    <property type="entry name" value="pepsin_like"/>
    <property type="match status" value="1"/>
</dbReference>
<keyword evidence="5" id="KW-0645">Protease</keyword>
<name>A0A2J6TCH8_9HELO</name>
<dbReference type="InParanoid" id="A0A2J6TCH8"/>
<feature type="region of interest" description="Disordered" evidence="2">
    <location>
        <begin position="518"/>
        <end position="579"/>
    </location>
</feature>
<feature type="domain" description="Peptidase A1" evidence="4">
    <location>
        <begin position="8"/>
        <end position="351"/>
    </location>
</feature>
<comment type="similarity">
    <text evidence="1">Belongs to the peptidase A1 family.</text>
</comment>
<dbReference type="GO" id="GO:0000324">
    <property type="term" value="C:fungal-type vacuole"/>
    <property type="evidence" value="ECO:0007669"/>
    <property type="project" value="TreeGrafter"/>
</dbReference>
<evidence type="ECO:0000256" key="3">
    <source>
        <dbReference type="SAM" id="Phobius"/>
    </source>
</evidence>
<dbReference type="PANTHER" id="PTHR47966">
    <property type="entry name" value="BETA-SITE APP-CLEAVING ENZYME, ISOFORM A-RELATED"/>
    <property type="match status" value="1"/>
</dbReference>
<gene>
    <name evidence="5" type="ORF">K444DRAFT_528123</name>
</gene>
<keyword evidence="6" id="KW-1185">Reference proteome</keyword>
<dbReference type="GeneID" id="36582772"/>
<dbReference type="PROSITE" id="PS51767">
    <property type="entry name" value="PEPTIDASE_A1"/>
    <property type="match status" value="1"/>
</dbReference>
<dbReference type="InterPro" id="IPR021109">
    <property type="entry name" value="Peptidase_aspartic_dom_sf"/>
</dbReference>
<dbReference type="SUPFAM" id="SSF50630">
    <property type="entry name" value="Acid proteases"/>
    <property type="match status" value="1"/>
</dbReference>
<organism evidence="5 6">
    <name type="scientific">Hyaloscypha bicolor E</name>
    <dbReference type="NCBI Taxonomy" id="1095630"/>
    <lineage>
        <taxon>Eukaryota</taxon>
        <taxon>Fungi</taxon>
        <taxon>Dikarya</taxon>
        <taxon>Ascomycota</taxon>
        <taxon>Pezizomycotina</taxon>
        <taxon>Leotiomycetes</taxon>
        <taxon>Helotiales</taxon>
        <taxon>Hyaloscyphaceae</taxon>
        <taxon>Hyaloscypha</taxon>
        <taxon>Hyaloscypha bicolor</taxon>
    </lineage>
</organism>
<dbReference type="InterPro" id="IPR033121">
    <property type="entry name" value="PEPTIDASE_A1"/>
</dbReference>
<dbReference type="AlphaFoldDB" id="A0A2J6TCH8"/>
<dbReference type="RefSeq" id="XP_024737586.1">
    <property type="nucleotide sequence ID" value="XM_024874692.1"/>
</dbReference>
<accession>A0A2J6TCH8</accession>
<feature type="transmembrane region" description="Helical" evidence="3">
    <location>
        <begin position="387"/>
        <end position="411"/>
    </location>
</feature>
<dbReference type="InterPro" id="IPR034164">
    <property type="entry name" value="Pepsin-like_dom"/>
</dbReference>
<dbReference type="PRINTS" id="PR00792">
    <property type="entry name" value="PEPSIN"/>
</dbReference>
<evidence type="ECO:0000259" key="4">
    <source>
        <dbReference type="PROSITE" id="PS51767"/>
    </source>
</evidence>
<keyword evidence="3" id="KW-1133">Transmembrane helix</keyword>
<proteinExistence type="inferred from homology"/>
<dbReference type="InterPro" id="IPR001461">
    <property type="entry name" value="Aspartic_peptidase_A1"/>
</dbReference>
<sequence>EGNDGPWSSFTIEIGTPSQSVNVLVSTASYQTWGIDPKGCTSTDPSTCSTSRGRFYNNTASTSWIPNKTNITTTIYDLELESNLGYSGKGRYGFDDITLGYLGGGGPSLGNQTVASIAAKDFYMGLFGVKPQASNFTSLTDPIPSFMENLRTQKMIPSLSWAYTAGNKYRLNEVYGSLVLGGYDTSRFNPNNLTFNFGPQDDRELLVELNKITADDGTSLLQQPVSIFLDSTVPYIYLPEAACAIFESTFGLVWDSNTQLYLLTDAQHTSLKAQNPKITFTLGTLTSLQTVDIMLPYSAFDLTVSYPIVANATRYFPLKRANDSSQYTLGRTFFQEAYVIADYARRNFSVSQCNWDASAQQDIVAILPPSTSVGENTNTKSAHHLPLVAIAAGGSGLVLLALALVILLIILRRRRKAKGHKLADTTAPSNANPQPIIKAELDASPPNQKHEVDANPDLKYPSEMCGHDNEIVELDPYGRKWPPTSDAVEIGHSGKRSIHEEIYEMDAGEVAIEMSGVGNGRRRSRGGRPMSFVEGDDYDTSPMEVLSPSSARFRYGREPVSPVSRTMSPISPASPAFPR</sequence>
<dbReference type="Pfam" id="PF00026">
    <property type="entry name" value="Asp"/>
    <property type="match status" value="1"/>
</dbReference>
<evidence type="ECO:0000313" key="5">
    <source>
        <dbReference type="EMBL" id="PMD60682.1"/>
    </source>
</evidence>
<keyword evidence="3" id="KW-0472">Membrane</keyword>